<feature type="region of interest" description="Disordered" evidence="1">
    <location>
        <begin position="485"/>
        <end position="516"/>
    </location>
</feature>
<feature type="compositionally biased region" description="Polar residues" evidence="1">
    <location>
        <begin position="205"/>
        <end position="219"/>
    </location>
</feature>
<evidence type="ECO:0000256" key="1">
    <source>
        <dbReference type="SAM" id="MobiDB-lite"/>
    </source>
</evidence>
<accession>A0ABD3HDF1</accession>
<sequence length="516" mass="57852">MASQQSLLGDSQPGGSTNQQTRMESQQANGLQTVLPEQPRMITIPGVGMFVTFEGIWPMGSHPGSSVGVGSRTSRTDATRRQVQIQNPLRSGASTPPEDPSSGSPRANEAFRWQAVTQSYNHQGENANSNSRRDIAAARHKAQLARSIDARQRASSSSYRSLGQRPRIILLPSAQNQQAISPQGRAHPASQQHRSPAVAKDPGSSVHQTASTSAWQSPNARVMAADSDNEEEEDDTHPYLRDVDPAWGANMTDEELIQAFQELQQHCPPCTGKVIKSIEIDPYRGKVRVDQMRRAAVILHTMDLMPTVAKVEEWAVGRLHQELGVRVVQVRLLSRKHFLIILGSEEDKVKVLTAPTLYMWRRMVFVTEWTSEFNHTKVCLNKLPVWIDLPQVHPVAETYGDEMISSLGEVLYKTVDKAPNNHLHIRARVQINLAEPLVDTVEIKKNGTVLFRQPVHYQKLPNICFLCHDTCHWIKDYPLKVAENQKKADLQTEDQAQGRGGRPRRRNEEAEDFRQV</sequence>
<dbReference type="Proteomes" id="UP001633002">
    <property type="component" value="Unassembled WGS sequence"/>
</dbReference>
<dbReference type="InterPro" id="IPR040256">
    <property type="entry name" value="At4g02000-like"/>
</dbReference>
<feature type="region of interest" description="Disordered" evidence="1">
    <location>
        <begin position="61"/>
        <end position="106"/>
    </location>
</feature>
<reference evidence="2 3" key="1">
    <citation type="submission" date="2024-09" db="EMBL/GenBank/DDBJ databases">
        <title>Chromosome-scale assembly of Riccia sorocarpa.</title>
        <authorList>
            <person name="Paukszto L."/>
        </authorList>
    </citation>
    <scope>NUCLEOTIDE SEQUENCE [LARGE SCALE GENOMIC DNA]</scope>
    <source>
        <strain evidence="2">LP-2024</strain>
        <tissue evidence="2">Aerial parts of the thallus</tissue>
    </source>
</reference>
<feature type="compositionally biased region" description="Polar residues" evidence="1">
    <location>
        <begin position="1"/>
        <end position="32"/>
    </location>
</feature>
<evidence type="ECO:0000313" key="3">
    <source>
        <dbReference type="Proteomes" id="UP001633002"/>
    </source>
</evidence>
<feature type="compositionally biased region" description="Low complexity" evidence="1">
    <location>
        <begin position="61"/>
        <end position="73"/>
    </location>
</feature>
<protein>
    <recommendedName>
        <fullName evidence="4">DUF4283 domain-containing protein</fullName>
    </recommendedName>
</protein>
<feature type="compositionally biased region" description="Polar residues" evidence="1">
    <location>
        <begin position="81"/>
        <end position="94"/>
    </location>
</feature>
<evidence type="ECO:0008006" key="4">
    <source>
        <dbReference type="Google" id="ProtNLM"/>
    </source>
</evidence>
<organism evidence="2 3">
    <name type="scientific">Riccia sorocarpa</name>
    <dbReference type="NCBI Taxonomy" id="122646"/>
    <lineage>
        <taxon>Eukaryota</taxon>
        <taxon>Viridiplantae</taxon>
        <taxon>Streptophyta</taxon>
        <taxon>Embryophyta</taxon>
        <taxon>Marchantiophyta</taxon>
        <taxon>Marchantiopsida</taxon>
        <taxon>Marchantiidae</taxon>
        <taxon>Marchantiales</taxon>
        <taxon>Ricciaceae</taxon>
        <taxon>Riccia</taxon>
    </lineage>
</organism>
<feature type="region of interest" description="Disordered" evidence="1">
    <location>
        <begin position="120"/>
        <end position="239"/>
    </location>
</feature>
<feature type="compositionally biased region" description="Polar residues" evidence="1">
    <location>
        <begin position="120"/>
        <end position="130"/>
    </location>
</feature>
<name>A0ABD3HDF1_9MARC</name>
<proteinExistence type="predicted"/>
<keyword evidence="3" id="KW-1185">Reference proteome</keyword>
<feature type="region of interest" description="Disordered" evidence="1">
    <location>
        <begin position="1"/>
        <end position="37"/>
    </location>
</feature>
<feature type="compositionally biased region" description="Basic and acidic residues" evidence="1">
    <location>
        <begin position="506"/>
        <end position="516"/>
    </location>
</feature>
<dbReference type="AlphaFoldDB" id="A0ABD3HDF1"/>
<dbReference type="PANTHER" id="PTHR31286">
    <property type="entry name" value="GLYCINE-RICH CELL WALL STRUCTURAL PROTEIN 1.8-LIKE"/>
    <property type="match status" value="1"/>
</dbReference>
<comment type="caution">
    <text evidence="2">The sequence shown here is derived from an EMBL/GenBank/DDBJ whole genome shotgun (WGS) entry which is preliminary data.</text>
</comment>
<evidence type="ECO:0000313" key="2">
    <source>
        <dbReference type="EMBL" id="KAL3688891.1"/>
    </source>
</evidence>
<dbReference type="PANTHER" id="PTHR31286:SF104">
    <property type="entry name" value="PEROXIDASE"/>
    <property type="match status" value="1"/>
</dbReference>
<dbReference type="EMBL" id="JBJQOH010000004">
    <property type="protein sequence ID" value="KAL3688891.1"/>
    <property type="molecule type" value="Genomic_DNA"/>
</dbReference>
<gene>
    <name evidence="2" type="ORF">R1sor_015200</name>
</gene>